<keyword evidence="3" id="KW-1185">Reference proteome</keyword>
<sequence>MDRRYKPLSPVEQLQQRIALLGQIQQQPDMPLEQVVRQLRTGLHLTVAEYARLTGVAARTIQAIEAGTANPSVNTIYRLLQPFGLTLGVVAAVARDGQTGQ</sequence>
<dbReference type="Gene3D" id="1.10.260.40">
    <property type="entry name" value="lambda repressor-like DNA-binding domains"/>
    <property type="match status" value="1"/>
</dbReference>
<reference evidence="2 3" key="2">
    <citation type="submission" date="2024-01" db="EMBL/GenBank/DDBJ databases">
        <authorList>
            <person name="Xie X."/>
        </authorList>
    </citation>
    <scope>NUCLEOTIDE SEQUENCE [LARGE SCALE GENOMIC DNA]</scope>
    <source>
        <strain evidence="2">SCUT-1</strain>
    </source>
</reference>
<gene>
    <name evidence="2" type="ORF">VSS37_19960</name>
</gene>
<dbReference type="PROSITE" id="PS50943">
    <property type="entry name" value="HTH_CROC1"/>
    <property type="match status" value="1"/>
</dbReference>
<accession>A0ABU6D2I8</accession>
<dbReference type="Pfam" id="PF01381">
    <property type="entry name" value="HTH_3"/>
    <property type="match status" value="1"/>
</dbReference>
<evidence type="ECO:0000313" key="2">
    <source>
        <dbReference type="EMBL" id="MEB4593263.1"/>
    </source>
</evidence>
<dbReference type="CDD" id="cd00093">
    <property type="entry name" value="HTH_XRE"/>
    <property type="match status" value="1"/>
</dbReference>
<comment type="caution">
    <text evidence="2">The sequence shown here is derived from an EMBL/GenBank/DDBJ whole genome shotgun (WGS) entry which is preliminary data.</text>
</comment>
<dbReference type="InterPro" id="IPR010982">
    <property type="entry name" value="Lambda_DNA-bd_dom_sf"/>
</dbReference>
<dbReference type="RefSeq" id="WP_324698054.1">
    <property type="nucleotide sequence ID" value="NZ_JAYMYJ010000152.1"/>
</dbReference>
<reference evidence="3" key="1">
    <citation type="submission" date="2023-07" db="EMBL/GenBank/DDBJ databases">
        <title>The carbon used by Thiothrix.</title>
        <authorList>
            <person name="Chen L."/>
        </authorList>
    </citation>
    <scope>NUCLEOTIDE SEQUENCE [LARGE SCALE GENOMIC DNA]</scope>
</reference>
<feature type="domain" description="HTH cro/C1-type" evidence="1">
    <location>
        <begin position="36"/>
        <end position="90"/>
    </location>
</feature>
<dbReference type="InterPro" id="IPR001387">
    <property type="entry name" value="Cro/C1-type_HTH"/>
</dbReference>
<organism evidence="2 3">
    <name type="scientific">Candidatus Thiothrix phosphatis</name>
    <dbReference type="NCBI Taxonomy" id="3112415"/>
    <lineage>
        <taxon>Bacteria</taxon>
        <taxon>Pseudomonadati</taxon>
        <taxon>Pseudomonadota</taxon>
        <taxon>Gammaproteobacteria</taxon>
        <taxon>Thiotrichales</taxon>
        <taxon>Thiotrichaceae</taxon>
        <taxon>Thiothrix</taxon>
    </lineage>
</organism>
<dbReference type="SMART" id="SM00530">
    <property type="entry name" value="HTH_XRE"/>
    <property type="match status" value="1"/>
</dbReference>
<dbReference type="SUPFAM" id="SSF47413">
    <property type="entry name" value="lambda repressor-like DNA-binding domains"/>
    <property type="match status" value="1"/>
</dbReference>
<dbReference type="Proteomes" id="UP001308005">
    <property type="component" value="Unassembled WGS sequence"/>
</dbReference>
<dbReference type="EMBL" id="JAYMYJ010000152">
    <property type="protein sequence ID" value="MEB4593263.1"/>
    <property type="molecule type" value="Genomic_DNA"/>
</dbReference>
<name>A0ABU6D2I8_9GAMM</name>
<evidence type="ECO:0000313" key="3">
    <source>
        <dbReference type="Proteomes" id="UP001308005"/>
    </source>
</evidence>
<proteinExistence type="predicted"/>
<evidence type="ECO:0000259" key="1">
    <source>
        <dbReference type="PROSITE" id="PS50943"/>
    </source>
</evidence>
<protein>
    <submittedName>
        <fullName evidence="2">Helix-turn-helix transcriptional regulator</fullName>
    </submittedName>
</protein>